<feature type="transmembrane region" description="Helical" evidence="1">
    <location>
        <begin position="368"/>
        <end position="389"/>
    </location>
</feature>
<feature type="domain" description="Major facilitator superfamily (MFS) profile" evidence="2">
    <location>
        <begin position="7"/>
        <end position="393"/>
    </location>
</feature>
<feature type="transmembrane region" description="Helical" evidence="1">
    <location>
        <begin position="138"/>
        <end position="164"/>
    </location>
</feature>
<keyword evidence="1" id="KW-1133">Transmembrane helix</keyword>
<evidence type="ECO:0000256" key="1">
    <source>
        <dbReference type="SAM" id="Phobius"/>
    </source>
</evidence>
<feature type="transmembrane region" description="Helical" evidence="1">
    <location>
        <begin position="248"/>
        <end position="268"/>
    </location>
</feature>
<dbReference type="PANTHER" id="PTHR43129">
    <property type="entry name" value="FOSMIDOMYCIN RESISTANCE PROTEIN"/>
    <property type="match status" value="1"/>
</dbReference>
<keyword evidence="1" id="KW-0472">Membrane</keyword>
<reference evidence="3" key="2">
    <citation type="submission" date="2022-09" db="EMBL/GenBank/DDBJ databases">
        <authorList>
            <person name="Sun Q."/>
            <person name="Ohkuma M."/>
        </authorList>
    </citation>
    <scope>NUCLEOTIDE SEQUENCE</scope>
    <source>
        <strain evidence="3">JCM 13583</strain>
    </source>
</reference>
<accession>A0AA37F927</accession>
<gene>
    <name evidence="3" type="ORF">GCM10007108_05690</name>
</gene>
<feature type="transmembrane region" description="Helical" evidence="1">
    <location>
        <begin position="98"/>
        <end position="117"/>
    </location>
</feature>
<dbReference type="GO" id="GO:0005886">
    <property type="term" value="C:plasma membrane"/>
    <property type="evidence" value="ECO:0007669"/>
    <property type="project" value="TreeGrafter"/>
</dbReference>
<name>A0AA37F927_9ARCH</name>
<comment type="caution">
    <text evidence="3">The sequence shown here is derived from an EMBL/GenBank/DDBJ whole genome shotgun (WGS) entry which is preliminary data.</text>
</comment>
<evidence type="ECO:0000259" key="2">
    <source>
        <dbReference type="PROSITE" id="PS50850"/>
    </source>
</evidence>
<dbReference type="PANTHER" id="PTHR43129:SF1">
    <property type="entry name" value="FOSMIDOMYCIN RESISTANCE PROTEIN"/>
    <property type="match status" value="1"/>
</dbReference>
<feature type="transmembrane region" description="Helical" evidence="1">
    <location>
        <begin position="343"/>
        <end position="362"/>
    </location>
</feature>
<dbReference type="AlphaFoldDB" id="A0AA37F927"/>
<reference evidence="3" key="1">
    <citation type="journal article" date="2014" name="Int. J. Syst. Evol. Microbiol.">
        <title>Complete genome sequence of Corynebacterium casei LMG S-19264T (=DSM 44701T), isolated from a smear-ripened cheese.</title>
        <authorList>
            <consortium name="US DOE Joint Genome Institute (JGI-PGF)"/>
            <person name="Walter F."/>
            <person name="Albersmeier A."/>
            <person name="Kalinowski J."/>
            <person name="Ruckert C."/>
        </authorList>
    </citation>
    <scope>NUCLEOTIDE SEQUENCE</scope>
    <source>
        <strain evidence="3">JCM 13583</strain>
    </source>
</reference>
<feature type="transmembrane region" description="Helical" evidence="1">
    <location>
        <begin position="40"/>
        <end position="61"/>
    </location>
</feature>
<feature type="transmembrane region" description="Helical" evidence="1">
    <location>
        <begin position="280"/>
        <end position="298"/>
    </location>
</feature>
<proteinExistence type="predicted"/>
<dbReference type="InterPro" id="IPR011701">
    <property type="entry name" value="MFS"/>
</dbReference>
<keyword evidence="1" id="KW-0812">Transmembrane</keyword>
<dbReference type="PROSITE" id="PS50850">
    <property type="entry name" value="MFS"/>
    <property type="match status" value="1"/>
</dbReference>
<keyword evidence="4" id="KW-1185">Reference proteome</keyword>
<sequence length="405" mass="43536">MEVGRRALLFTSLAHFLNDGTTLLFPVLLTYYVEIPGTSVTVLGLMAVIYNVISGLFSAPVGVVADRIDRDNVLISTGLLLNALAIFIFALPFLFERFALYLIVAGVASLGFGQSFYHPVGASVLSGVYRKGGGAPRAMGINGSFGSLGRAITPLLIVSLIALLRPSHSLFILAGYTAVGGVAVLLGLRRVRRSAPSANRGERKRVPLGRYRSFILLLTSLVFIRSMFLLGSTTFVPDYLDLIYGSKALMGDLLTTSMVIAVMGQPFFGHVVTRIGGKATVMITFILSTLFFTLFMYYSKSVILAGVFYSLFAFTAYTQFPVLLGYVGRVVPREVNTTSNSMVWGVGQTVGGAAGIAFISLMDKVIPLWTAIWFSILFAVVTSFIMPLLPSDRGEPVADGGALKA</sequence>
<feature type="transmembrane region" description="Helical" evidence="1">
    <location>
        <begin position="170"/>
        <end position="188"/>
    </location>
</feature>
<protein>
    <submittedName>
        <fullName evidence="3">MFS transporter</fullName>
    </submittedName>
</protein>
<evidence type="ECO:0000313" key="3">
    <source>
        <dbReference type="EMBL" id="GGM70515.1"/>
    </source>
</evidence>
<feature type="transmembrane region" description="Helical" evidence="1">
    <location>
        <begin position="304"/>
        <end position="331"/>
    </location>
</feature>
<dbReference type="Gene3D" id="1.20.1250.20">
    <property type="entry name" value="MFS general substrate transporter like domains"/>
    <property type="match status" value="2"/>
</dbReference>
<evidence type="ECO:0000313" key="4">
    <source>
        <dbReference type="Proteomes" id="UP000632195"/>
    </source>
</evidence>
<feature type="transmembrane region" description="Helical" evidence="1">
    <location>
        <begin position="209"/>
        <end position="228"/>
    </location>
</feature>
<dbReference type="InterPro" id="IPR036259">
    <property type="entry name" value="MFS_trans_sf"/>
</dbReference>
<organism evidence="3 4">
    <name type="scientific">Thermogymnomonas acidicola</name>
    <dbReference type="NCBI Taxonomy" id="399579"/>
    <lineage>
        <taxon>Archaea</taxon>
        <taxon>Methanobacteriati</taxon>
        <taxon>Thermoplasmatota</taxon>
        <taxon>Thermoplasmata</taxon>
        <taxon>Thermoplasmatales</taxon>
        <taxon>Thermogymnomonas</taxon>
    </lineage>
</organism>
<feature type="transmembrane region" description="Helical" evidence="1">
    <location>
        <begin position="73"/>
        <end position="92"/>
    </location>
</feature>
<dbReference type="SUPFAM" id="SSF103473">
    <property type="entry name" value="MFS general substrate transporter"/>
    <property type="match status" value="1"/>
</dbReference>
<dbReference type="Proteomes" id="UP000632195">
    <property type="component" value="Unassembled WGS sequence"/>
</dbReference>
<dbReference type="GO" id="GO:0022857">
    <property type="term" value="F:transmembrane transporter activity"/>
    <property type="evidence" value="ECO:0007669"/>
    <property type="project" value="InterPro"/>
</dbReference>
<dbReference type="InterPro" id="IPR020846">
    <property type="entry name" value="MFS_dom"/>
</dbReference>
<dbReference type="RefSeq" id="WP_188680147.1">
    <property type="nucleotide sequence ID" value="NZ_BMNY01000001.1"/>
</dbReference>
<dbReference type="Pfam" id="PF07690">
    <property type="entry name" value="MFS_1"/>
    <property type="match status" value="1"/>
</dbReference>
<dbReference type="EMBL" id="BMNY01000001">
    <property type="protein sequence ID" value="GGM70515.1"/>
    <property type="molecule type" value="Genomic_DNA"/>
</dbReference>